<gene>
    <name evidence="1" type="ORF">C7B43_20045</name>
</gene>
<comment type="caution">
    <text evidence="1">The sequence shown here is derived from an EMBL/GenBank/DDBJ whole genome shotgun (WGS) entry which is preliminary data.</text>
</comment>
<dbReference type="Proteomes" id="UP000242699">
    <property type="component" value="Unassembled WGS sequence"/>
</dbReference>
<dbReference type="EMBL" id="PXYT01000093">
    <property type="protein sequence ID" value="PSR23454.1"/>
    <property type="molecule type" value="Genomic_DNA"/>
</dbReference>
<evidence type="ECO:0000313" key="1">
    <source>
        <dbReference type="EMBL" id="PSR23454.1"/>
    </source>
</evidence>
<sequence>MVAQKYRATHGRGVKRDLNRDSFSSMAFASDSPSGFFYGADGFIPTFNGTSVPYTEPVTGGGVAGSYVGEVWTWTDWQGCTTGRALNNTDITEANDNTSYTGDTPAPAGTSLYWYMAGPGADPNYNGTTTEAEAWGETQAKTAIAHYNSDGPHADNSLLFMDIEEGQKNESGDQTSSNGWNHVLTNTCGTSWNASSSIPASVDRATFNGFWDYIYNDTSFWPAVYSSPSYWAATFGTGSAGSIPNTYQWTSETDDGVTNPSPAGWCQSGYGCAQWFGGVSSNYELMWQWASNASGDYDQFDANNNP</sequence>
<dbReference type="AlphaFoldDB" id="A0A2T2WMJ1"/>
<protein>
    <submittedName>
        <fullName evidence="1">Uncharacterized protein</fullName>
    </submittedName>
</protein>
<organism evidence="1 2">
    <name type="scientific">Sulfobacillus benefaciens</name>
    <dbReference type="NCBI Taxonomy" id="453960"/>
    <lineage>
        <taxon>Bacteria</taxon>
        <taxon>Bacillati</taxon>
        <taxon>Bacillota</taxon>
        <taxon>Clostridia</taxon>
        <taxon>Eubacteriales</taxon>
        <taxon>Clostridiales Family XVII. Incertae Sedis</taxon>
        <taxon>Sulfobacillus</taxon>
    </lineage>
</organism>
<reference evidence="1 2" key="1">
    <citation type="journal article" date="2014" name="BMC Genomics">
        <title>Comparison of environmental and isolate Sulfobacillus genomes reveals diverse carbon, sulfur, nitrogen, and hydrogen metabolisms.</title>
        <authorList>
            <person name="Justice N.B."/>
            <person name="Norman A."/>
            <person name="Brown C.T."/>
            <person name="Singh A."/>
            <person name="Thomas B.C."/>
            <person name="Banfield J.F."/>
        </authorList>
    </citation>
    <scope>NUCLEOTIDE SEQUENCE [LARGE SCALE GENOMIC DNA]</scope>
    <source>
        <strain evidence="1">AMDSBA1</strain>
    </source>
</reference>
<proteinExistence type="predicted"/>
<accession>A0A2T2WMJ1</accession>
<evidence type="ECO:0000313" key="2">
    <source>
        <dbReference type="Proteomes" id="UP000242699"/>
    </source>
</evidence>
<name>A0A2T2WMJ1_9FIRM</name>